<keyword evidence="2" id="KW-1185">Reference proteome</keyword>
<sequence length="325" mass="35130">DSRAEDLESGRHESRRLESRRPENRRLVSKKRPEKKNKKSRKPDLTFPSDGSDRTIAIQSKRHFYLLPGDSLIQVDTERSRRCCATLPTEICDTRNCRISWSRRGSLCAAKSQMQTSRVKREVTLRNMMDLTRDAWANAAMLQDLEETTATTTSTTGPLGRQHQSLRGPDRTAAALLAPIQFQSTRAAGGGQSYRGSRRYPARTNADSSGQYLGAVFPSIVNGDLGASNRPQVGAGGSITTRHHQHHPAAAAAGHDGVPALPSIRTRRGHRAAFAAPAPQPTAVAPASMADDAAIVASMLDSENDEKKSSGGPTVMSPNGLGNDS</sequence>
<reference evidence="3" key="1">
    <citation type="submission" date="2016-11" db="UniProtKB">
        <authorList>
            <consortium name="WormBaseParasite"/>
        </authorList>
    </citation>
    <scope>IDENTIFICATION</scope>
</reference>
<evidence type="ECO:0000256" key="1">
    <source>
        <dbReference type="SAM" id="MobiDB-lite"/>
    </source>
</evidence>
<name>A0A1I8ILQ5_9PLAT</name>
<dbReference type="AlphaFoldDB" id="A0A1I8ILQ5"/>
<accession>A0A1I8ILQ5</accession>
<evidence type="ECO:0000313" key="3">
    <source>
        <dbReference type="WBParaSite" id="maker-uti_cns_0014101-snap-gene-0.2-mRNA-1"/>
    </source>
</evidence>
<feature type="compositionally biased region" description="Basic and acidic residues" evidence="1">
    <location>
        <begin position="1"/>
        <end position="26"/>
    </location>
</feature>
<feature type="region of interest" description="Disordered" evidence="1">
    <location>
        <begin position="1"/>
        <end position="53"/>
    </location>
</feature>
<dbReference type="WBParaSite" id="maker-uti_cns_0014101-snap-gene-0.2-mRNA-1">
    <property type="protein sequence ID" value="maker-uti_cns_0014101-snap-gene-0.2-mRNA-1"/>
    <property type="gene ID" value="maker-uti_cns_0014101-snap-gene-0.2"/>
</dbReference>
<evidence type="ECO:0000313" key="2">
    <source>
        <dbReference type="Proteomes" id="UP000095280"/>
    </source>
</evidence>
<proteinExistence type="predicted"/>
<protein>
    <submittedName>
        <fullName evidence="3">Pecanex-like protein</fullName>
    </submittedName>
</protein>
<feature type="compositionally biased region" description="Polar residues" evidence="1">
    <location>
        <begin position="316"/>
        <end position="325"/>
    </location>
</feature>
<feature type="region of interest" description="Disordered" evidence="1">
    <location>
        <begin position="149"/>
        <end position="168"/>
    </location>
</feature>
<dbReference type="Proteomes" id="UP000095280">
    <property type="component" value="Unplaced"/>
</dbReference>
<feature type="region of interest" description="Disordered" evidence="1">
    <location>
        <begin position="297"/>
        <end position="325"/>
    </location>
</feature>
<feature type="region of interest" description="Disordered" evidence="1">
    <location>
        <begin position="187"/>
        <end position="206"/>
    </location>
</feature>
<organism evidence="2 3">
    <name type="scientific">Macrostomum lignano</name>
    <dbReference type="NCBI Taxonomy" id="282301"/>
    <lineage>
        <taxon>Eukaryota</taxon>
        <taxon>Metazoa</taxon>
        <taxon>Spiralia</taxon>
        <taxon>Lophotrochozoa</taxon>
        <taxon>Platyhelminthes</taxon>
        <taxon>Rhabditophora</taxon>
        <taxon>Macrostomorpha</taxon>
        <taxon>Macrostomida</taxon>
        <taxon>Macrostomidae</taxon>
        <taxon>Macrostomum</taxon>
    </lineage>
</organism>
<feature type="compositionally biased region" description="Basic residues" evidence="1">
    <location>
        <begin position="27"/>
        <end position="41"/>
    </location>
</feature>